<feature type="compositionally biased region" description="Polar residues" evidence="1">
    <location>
        <begin position="112"/>
        <end position="142"/>
    </location>
</feature>
<protein>
    <submittedName>
        <fullName evidence="3">Uncharacterized protein</fullName>
    </submittedName>
</protein>
<keyword evidence="2" id="KW-0812">Transmembrane</keyword>
<sequence>MNQEESQGHRLNQMHHHCLLRKWWVAASQQDVVLVQTAEACARIDDWLMFGGKQRSQTGTLKPLILNPGPLNDRQNDTMMAFHAVLLSALCVTLFCSSVRGLTALDITLSTSSAPENSRTAEQPESPTTEPHANISAATNTPAGAHMDVSTRLDSSSTAGDITDGSTPADTTTLITPGGTRGQPREATEAEVSTRRTGPTLPGPQGERPSMTKAIVVILVVLVILLILLLYVLSVLRNLRLVVCVRGALGRAAAGARAVLSWLGIRLWPRKSGGDAGRDEEEDEEEGGSEPDVELGNGMEAEDTKDKKEEEEEEEDSSDDYSSMEGFDLRERARQREGGEEEEEETSLSQNQRKDQEEEATLLEKSKKEGVEECDLTVL</sequence>
<keyword evidence="2" id="KW-0472">Membrane</keyword>
<keyword evidence="2" id="KW-1133">Transmembrane helix</keyword>
<feature type="compositionally biased region" description="Basic and acidic residues" evidence="1">
    <location>
        <begin position="352"/>
        <end position="371"/>
    </location>
</feature>
<feature type="transmembrane region" description="Helical" evidence="2">
    <location>
        <begin position="214"/>
        <end position="236"/>
    </location>
</feature>
<name>A0A9Q1DJB7_CONCO</name>
<evidence type="ECO:0000313" key="4">
    <source>
        <dbReference type="Proteomes" id="UP001152803"/>
    </source>
</evidence>
<dbReference type="AlphaFoldDB" id="A0A9Q1DJB7"/>
<feature type="region of interest" description="Disordered" evidence="1">
    <location>
        <begin position="112"/>
        <end position="208"/>
    </location>
</feature>
<feature type="compositionally biased region" description="Polar residues" evidence="1">
    <location>
        <begin position="152"/>
        <end position="175"/>
    </location>
</feature>
<feature type="region of interest" description="Disordered" evidence="1">
    <location>
        <begin position="271"/>
        <end position="379"/>
    </location>
</feature>
<feature type="compositionally biased region" description="Acidic residues" evidence="1">
    <location>
        <begin position="309"/>
        <end position="319"/>
    </location>
</feature>
<keyword evidence="4" id="KW-1185">Reference proteome</keyword>
<dbReference type="Proteomes" id="UP001152803">
    <property type="component" value="Unassembled WGS sequence"/>
</dbReference>
<gene>
    <name evidence="3" type="ORF">COCON_G00105770</name>
</gene>
<feature type="compositionally biased region" description="Basic and acidic residues" evidence="1">
    <location>
        <begin position="327"/>
        <end position="338"/>
    </location>
</feature>
<proteinExistence type="predicted"/>
<accession>A0A9Q1DJB7</accession>
<organism evidence="3 4">
    <name type="scientific">Conger conger</name>
    <name type="common">Conger eel</name>
    <name type="synonym">Muraena conger</name>
    <dbReference type="NCBI Taxonomy" id="82655"/>
    <lineage>
        <taxon>Eukaryota</taxon>
        <taxon>Metazoa</taxon>
        <taxon>Chordata</taxon>
        <taxon>Craniata</taxon>
        <taxon>Vertebrata</taxon>
        <taxon>Euteleostomi</taxon>
        <taxon>Actinopterygii</taxon>
        <taxon>Neopterygii</taxon>
        <taxon>Teleostei</taxon>
        <taxon>Anguilliformes</taxon>
        <taxon>Congridae</taxon>
        <taxon>Conger</taxon>
    </lineage>
</organism>
<reference evidence="3" key="1">
    <citation type="journal article" date="2023" name="Science">
        <title>Genome structures resolve the early diversification of teleost fishes.</title>
        <authorList>
            <person name="Parey E."/>
            <person name="Louis A."/>
            <person name="Montfort J."/>
            <person name="Bouchez O."/>
            <person name="Roques C."/>
            <person name="Iampietro C."/>
            <person name="Lluch J."/>
            <person name="Castinel A."/>
            <person name="Donnadieu C."/>
            <person name="Desvignes T."/>
            <person name="Floi Bucao C."/>
            <person name="Jouanno E."/>
            <person name="Wen M."/>
            <person name="Mejri S."/>
            <person name="Dirks R."/>
            <person name="Jansen H."/>
            <person name="Henkel C."/>
            <person name="Chen W.J."/>
            <person name="Zahm M."/>
            <person name="Cabau C."/>
            <person name="Klopp C."/>
            <person name="Thompson A.W."/>
            <person name="Robinson-Rechavi M."/>
            <person name="Braasch I."/>
            <person name="Lecointre G."/>
            <person name="Bobe J."/>
            <person name="Postlethwait J.H."/>
            <person name="Berthelot C."/>
            <person name="Roest Crollius H."/>
            <person name="Guiguen Y."/>
        </authorList>
    </citation>
    <scope>NUCLEOTIDE SEQUENCE</scope>
    <source>
        <strain evidence="3">Concon-B</strain>
    </source>
</reference>
<evidence type="ECO:0000256" key="1">
    <source>
        <dbReference type="SAM" id="MobiDB-lite"/>
    </source>
</evidence>
<feature type="transmembrane region" description="Helical" evidence="2">
    <location>
        <begin position="80"/>
        <end position="99"/>
    </location>
</feature>
<feature type="compositionally biased region" description="Basic and acidic residues" evidence="1">
    <location>
        <begin position="183"/>
        <end position="194"/>
    </location>
</feature>
<feature type="compositionally biased region" description="Acidic residues" evidence="1">
    <location>
        <begin position="278"/>
        <end position="293"/>
    </location>
</feature>
<comment type="caution">
    <text evidence="3">The sequence shown here is derived from an EMBL/GenBank/DDBJ whole genome shotgun (WGS) entry which is preliminary data.</text>
</comment>
<evidence type="ECO:0000313" key="3">
    <source>
        <dbReference type="EMBL" id="KAJ8271718.1"/>
    </source>
</evidence>
<evidence type="ECO:0000256" key="2">
    <source>
        <dbReference type="SAM" id="Phobius"/>
    </source>
</evidence>
<dbReference type="EMBL" id="JAFJMO010000007">
    <property type="protein sequence ID" value="KAJ8271718.1"/>
    <property type="molecule type" value="Genomic_DNA"/>
</dbReference>